<keyword evidence="4" id="KW-0827">Tyrosine biosynthesis</keyword>
<dbReference type="UniPathway" id="UPA00122">
    <property type="reaction ID" value="UER00961"/>
</dbReference>
<dbReference type="SUPFAM" id="SSF52540">
    <property type="entry name" value="P-loop containing nucleoside triphosphate hydrolases"/>
    <property type="match status" value="1"/>
</dbReference>
<comment type="catalytic activity">
    <reaction evidence="13 15">
        <text>CMP + ATP = CDP + ADP</text>
        <dbReference type="Rhea" id="RHEA:11600"/>
        <dbReference type="ChEBI" id="CHEBI:30616"/>
        <dbReference type="ChEBI" id="CHEBI:58069"/>
        <dbReference type="ChEBI" id="CHEBI:60377"/>
        <dbReference type="ChEBI" id="CHEBI:456216"/>
        <dbReference type="EC" id="2.7.4.25"/>
    </reaction>
</comment>
<dbReference type="InterPro" id="IPR050812">
    <property type="entry name" value="Preph/Arog_dehydrog"/>
</dbReference>
<dbReference type="RefSeq" id="WP_126919742.1">
    <property type="nucleotide sequence ID" value="NZ_CP012649.1"/>
</dbReference>
<organism evidence="18 19">
    <name type="scientific">Trueperella pyogenes</name>
    <dbReference type="NCBI Taxonomy" id="1661"/>
    <lineage>
        <taxon>Bacteria</taxon>
        <taxon>Bacillati</taxon>
        <taxon>Actinomycetota</taxon>
        <taxon>Actinomycetes</taxon>
        <taxon>Actinomycetales</taxon>
        <taxon>Actinomycetaceae</taxon>
        <taxon>Trueperella</taxon>
    </lineage>
</organism>
<sequence length="594" mass="62995">MKDPVLTPSPVLIIGTGLLGTSIALRLRRAGVEVHLEDASPVAGSLARDLGAGTLEPVENPTIVVVAIPPDVTAQAVARALERFPHAVVTDVASVKDTIRDALRPHPGFDRWVGSHPMAGKERSGAIAADADLFVGRPWVITATERTSPVAVGAVRTLAVDMGAAVCMLDAAEHDHAVALVSHMPQLMSSLVASALREAPAQALELAGQGLRDVTRIAESDPLLWTSIIDGNRKQIANVLRGLSARLGALVSALDRDDAGLDRISSVIADGNKGVARIPGKHGGARASYAEVIVLIPDAPGMLGKLFAEIGQIGINIEDLEMEHSAKQQVGRVIVKVNPQQGLPLERGLEERGWRVVRSENRKPLVIAIDGPSGSGKSTVAKHVAQRLGLSYLDTGAMYRAATWWALHEGVDLDDADAVLAATQRMPLSIDLDPREQRFVCADVDITCAIRTSDLSKVVSKVAVNLGVRAEMARIQQAIIAEESTPSGHSQGRGIVAEGRDITTVVAPDAPVRVLLTASAEARLARRAKENLGTADQAALAATRDEVLRRDRDDSTVSNFTTAEDGVTTIDSSHMSIDDVVHTVISLIPENYRD</sequence>
<dbReference type="PANTHER" id="PTHR21363:SF0">
    <property type="entry name" value="PREPHENATE DEHYDROGENASE [NADP(+)]"/>
    <property type="match status" value="1"/>
</dbReference>
<evidence type="ECO:0000256" key="10">
    <source>
        <dbReference type="ARBA" id="ARBA00023027"/>
    </source>
</evidence>
<proteinExistence type="inferred from homology"/>
<dbReference type="InterPro" id="IPR003136">
    <property type="entry name" value="Cytidylate_kin"/>
</dbReference>
<dbReference type="InterPro" id="IPR045865">
    <property type="entry name" value="ACT-like_dom_sf"/>
</dbReference>
<comment type="catalytic activity">
    <reaction evidence="12 15">
        <text>dCMP + ATP = dCDP + ADP</text>
        <dbReference type="Rhea" id="RHEA:25094"/>
        <dbReference type="ChEBI" id="CHEBI:30616"/>
        <dbReference type="ChEBI" id="CHEBI:57566"/>
        <dbReference type="ChEBI" id="CHEBI:58593"/>
        <dbReference type="ChEBI" id="CHEBI:456216"/>
        <dbReference type="EC" id="2.7.4.25"/>
    </reaction>
</comment>
<dbReference type="CDD" id="cd02020">
    <property type="entry name" value="CMPK"/>
    <property type="match status" value="1"/>
</dbReference>
<gene>
    <name evidence="15" type="primary">cmk</name>
    <name evidence="18" type="ORF">EBQ10_01365</name>
</gene>
<evidence type="ECO:0000256" key="13">
    <source>
        <dbReference type="ARBA" id="ARBA00048478"/>
    </source>
</evidence>
<dbReference type="SUPFAM" id="SSF55021">
    <property type="entry name" value="ACT-like"/>
    <property type="match status" value="1"/>
</dbReference>
<keyword evidence="11" id="KW-0057">Aromatic amino acid biosynthesis</keyword>
<dbReference type="GO" id="GO:0070403">
    <property type="term" value="F:NAD+ binding"/>
    <property type="evidence" value="ECO:0007669"/>
    <property type="project" value="InterPro"/>
</dbReference>
<evidence type="ECO:0000256" key="15">
    <source>
        <dbReference type="HAMAP-Rule" id="MF_00238"/>
    </source>
</evidence>
<comment type="catalytic activity">
    <reaction evidence="14">
        <text>prephenate + NAD(+) = 3-(4-hydroxyphenyl)pyruvate + CO2 + NADH</text>
        <dbReference type="Rhea" id="RHEA:13869"/>
        <dbReference type="ChEBI" id="CHEBI:16526"/>
        <dbReference type="ChEBI" id="CHEBI:29934"/>
        <dbReference type="ChEBI" id="CHEBI:36242"/>
        <dbReference type="ChEBI" id="CHEBI:57540"/>
        <dbReference type="ChEBI" id="CHEBI:57945"/>
        <dbReference type="EC" id="1.3.1.12"/>
    </reaction>
</comment>
<dbReference type="InterPro" id="IPR046825">
    <property type="entry name" value="PDH_C"/>
</dbReference>
<dbReference type="SUPFAM" id="SSF51735">
    <property type="entry name" value="NAD(P)-binding Rossmann-fold domains"/>
    <property type="match status" value="1"/>
</dbReference>
<dbReference type="NCBIfam" id="NF005112">
    <property type="entry name" value="PRK06545.2-4"/>
    <property type="match status" value="1"/>
</dbReference>
<dbReference type="SUPFAM" id="SSF48179">
    <property type="entry name" value="6-phosphogluconate dehydrogenase C-terminal domain-like"/>
    <property type="match status" value="1"/>
</dbReference>
<accession>A0A3S9QJB6</accession>
<feature type="domain" description="Prephenate/arogenate dehydrogenase" evidence="16">
    <location>
        <begin position="9"/>
        <end position="284"/>
    </location>
</feature>
<comment type="pathway">
    <text evidence="1">Amino-acid biosynthesis; L-tyrosine biosynthesis; (4-hydroxyphenyl)pyruvate from prephenate (NAD(+) route): step 1/1.</text>
</comment>
<feature type="binding site" evidence="15">
    <location>
        <begin position="371"/>
        <end position="379"/>
    </location>
    <ligand>
        <name>ATP</name>
        <dbReference type="ChEBI" id="CHEBI:30616"/>
    </ligand>
</feature>
<dbReference type="HAMAP" id="MF_00238">
    <property type="entry name" value="Cytidyl_kinase_type1"/>
    <property type="match status" value="1"/>
</dbReference>
<keyword evidence="5 15" id="KW-0808">Transferase</keyword>
<evidence type="ECO:0000256" key="5">
    <source>
        <dbReference type="ARBA" id="ARBA00022679"/>
    </source>
</evidence>
<dbReference type="InterPro" id="IPR008927">
    <property type="entry name" value="6-PGluconate_DH-like_C_sf"/>
</dbReference>
<dbReference type="InterPro" id="IPR011994">
    <property type="entry name" value="Cytidylate_kinase_dom"/>
</dbReference>
<reference evidence="18 19" key="1">
    <citation type="submission" date="2018-11" db="EMBL/GenBank/DDBJ databases">
        <title>Multidrug-resistant genes are associated with an 42-kb island TGI1 carrying a complex class 1 integron in a Trueperella pyogenes.</title>
        <authorList>
            <person name="Dong W."/>
        </authorList>
    </citation>
    <scope>NUCLEOTIDE SEQUENCE [LARGE SCALE GENOMIC DNA]</scope>
    <source>
        <strain evidence="18 19">TP4</strain>
    </source>
</reference>
<evidence type="ECO:0000256" key="3">
    <source>
        <dbReference type="ARBA" id="ARBA00009427"/>
    </source>
</evidence>
<dbReference type="Gene3D" id="3.40.50.720">
    <property type="entry name" value="NAD(P)-binding Rossmann-like Domain"/>
    <property type="match status" value="1"/>
</dbReference>
<dbReference type="GO" id="GO:0036431">
    <property type="term" value="F:dCMP kinase activity"/>
    <property type="evidence" value="ECO:0007669"/>
    <property type="project" value="InterPro"/>
</dbReference>
<dbReference type="GO" id="GO:0006571">
    <property type="term" value="P:tyrosine biosynthetic process"/>
    <property type="evidence" value="ECO:0007669"/>
    <property type="project" value="UniProtKB-UniPathway"/>
</dbReference>
<comment type="similarity">
    <text evidence="2">Belongs to the prephenate/arogenate dehydrogenase family.</text>
</comment>
<dbReference type="EC" id="2.7.4.25" evidence="15"/>
<dbReference type="GO" id="GO:0006220">
    <property type="term" value="P:pyrimidine nucleotide metabolic process"/>
    <property type="evidence" value="ECO:0007669"/>
    <property type="project" value="UniProtKB-UniRule"/>
</dbReference>
<dbReference type="Gene3D" id="1.10.3660.10">
    <property type="entry name" value="6-phosphogluconate dehydrogenase C-terminal like domain"/>
    <property type="match status" value="1"/>
</dbReference>
<dbReference type="GO" id="GO:0005737">
    <property type="term" value="C:cytoplasm"/>
    <property type="evidence" value="ECO:0007669"/>
    <property type="project" value="UniProtKB-SubCell"/>
</dbReference>
<dbReference type="PANTHER" id="PTHR21363">
    <property type="entry name" value="PREPHENATE DEHYDROGENASE"/>
    <property type="match status" value="1"/>
</dbReference>
<keyword evidence="10" id="KW-0520">NAD</keyword>
<dbReference type="NCBIfam" id="NF005111">
    <property type="entry name" value="PRK06545.2-3"/>
    <property type="match status" value="1"/>
</dbReference>
<evidence type="ECO:0000256" key="2">
    <source>
        <dbReference type="ARBA" id="ARBA00007964"/>
    </source>
</evidence>
<dbReference type="NCBIfam" id="TIGR00017">
    <property type="entry name" value="cmk"/>
    <property type="match status" value="1"/>
</dbReference>
<dbReference type="AlphaFoldDB" id="A0A3S9QJB6"/>
<dbReference type="Pfam" id="PF20463">
    <property type="entry name" value="PDH_C"/>
    <property type="match status" value="1"/>
</dbReference>
<dbReference type="GO" id="GO:0008977">
    <property type="term" value="F:prephenate dehydrogenase (NAD+) activity"/>
    <property type="evidence" value="ECO:0007669"/>
    <property type="project" value="UniProtKB-EC"/>
</dbReference>
<dbReference type="InterPro" id="IPR002912">
    <property type="entry name" value="ACT_dom"/>
</dbReference>
<evidence type="ECO:0000256" key="11">
    <source>
        <dbReference type="ARBA" id="ARBA00023141"/>
    </source>
</evidence>
<dbReference type="InterPro" id="IPR046826">
    <property type="entry name" value="PDH_N"/>
</dbReference>
<keyword evidence="15" id="KW-0963">Cytoplasm</keyword>
<dbReference type="InterPro" id="IPR027417">
    <property type="entry name" value="P-loop_NTPase"/>
</dbReference>
<evidence type="ECO:0000256" key="1">
    <source>
        <dbReference type="ARBA" id="ARBA00005067"/>
    </source>
</evidence>
<evidence type="ECO:0000259" key="16">
    <source>
        <dbReference type="PROSITE" id="PS51176"/>
    </source>
</evidence>
<dbReference type="InterPro" id="IPR036291">
    <property type="entry name" value="NAD(P)-bd_dom_sf"/>
</dbReference>
<evidence type="ECO:0000256" key="14">
    <source>
        <dbReference type="ARBA" id="ARBA00049260"/>
    </source>
</evidence>
<evidence type="ECO:0000256" key="12">
    <source>
        <dbReference type="ARBA" id="ARBA00047615"/>
    </source>
</evidence>
<comment type="similarity">
    <text evidence="3 15">Belongs to the cytidylate kinase family. Type 1 subfamily.</text>
</comment>
<dbReference type="PROSITE" id="PS51176">
    <property type="entry name" value="PDH_ADH"/>
    <property type="match status" value="1"/>
</dbReference>
<evidence type="ECO:0000256" key="7">
    <source>
        <dbReference type="ARBA" id="ARBA00022777"/>
    </source>
</evidence>
<dbReference type="EMBL" id="CP033905">
    <property type="protein sequence ID" value="AZR06074.1"/>
    <property type="molecule type" value="Genomic_DNA"/>
</dbReference>
<dbReference type="GO" id="GO:0005524">
    <property type="term" value="F:ATP binding"/>
    <property type="evidence" value="ECO:0007669"/>
    <property type="project" value="UniProtKB-UniRule"/>
</dbReference>
<dbReference type="Proteomes" id="UP000275951">
    <property type="component" value="Chromosome"/>
</dbReference>
<keyword evidence="8 15" id="KW-0067">ATP-binding</keyword>
<protein>
    <recommendedName>
        <fullName evidence="15">Cytidylate kinase</fullName>
        <shortName evidence="15">CK</shortName>
        <ecNumber evidence="15">2.7.4.25</ecNumber>
    </recommendedName>
    <alternativeName>
        <fullName evidence="15">Cytidine monophosphate kinase</fullName>
        <shortName evidence="15">CMP kinase</shortName>
    </alternativeName>
</protein>
<dbReference type="GeneID" id="97532602"/>
<keyword evidence="9 18" id="KW-0560">Oxidoreductase</keyword>
<evidence type="ECO:0000256" key="4">
    <source>
        <dbReference type="ARBA" id="ARBA00022498"/>
    </source>
</evidence>
<feature type="domain" description="ACT" evidence="17">
    <location>
        <begin position="291"/>
        <end position="364"/>
    </location>
</feature>
<dbReference type="GO" id="GO:0036430">
    <property type="term" value="F:CMP kinase activity"/>
    <property type="evidence" value="ECO:0007669"/>
    <property type="project" value="RHEA"/>
</dbReference>
<keyword evidence="7 15" id="KW-0418">Kinase</keyword>
<evidence type="ECO:0000256" key="6">
    <source>
        <dbReference type="ARBA" id="ARBA00022741"/>
    </source>
</evidence>
<name>A0A3S9QJB6_9ACTO</name>
<dbReference type="Pfam" id="PF02153">
    <property type="entry name" value="PDH_N"/>
    <property type="match status" value="1"/>
</dbReference>
<dbReference type="Pfam" id="PF02224">
    <property type="entry name" value="Cytidylate_kin"/>
    <property type="match status" value="1"/>
</dbReference>
<dbReference type="InterPro" id="IPR003099">
    <property type="entry name" value="Prephen_DH"/>
</dbReference>
<comment type="subcellular location">
    <subcellularLocation>
        <location evidence="15">Cytoplasm</location>
    </subcellularLocation>
</comment>
<evidence type="ECO:0000259" key="17">
    <source>
        <dbReference type="PROSITE" id="PS51671"/>
    </source>
</evidence>
<evidence type="ECO:0000313" key="18">
    <source>
        <dbReference type="EMBL" id="AZR06074.1"/>
    </source>
</evidence>
<keyword evidence="6 15" id="KW-0547">Nucleotide-binding</keyword>
<dbReference type="PROSITE" id="PS51671">
    <property type="entry name" value="ACT"/>
    <property type="match status" value="1"/>
</dbReference>
<dbReference type="GO" id="GO:0004665">
    <property type="term" value="F:prephenate dehydrogenase (NADP+) activity"/>
    <property type="evidence" value="ECO:0007669"/>
    <property type="project" value="InterPro"/>
</dbReference>
<dbReference type="Gene3D" id="3.40.50.300">
    <property type="entry name" value="P-loop containing nucleotide triphosphate hydrolases"/>
    <property type="match status" value="1"/>
</dbReference>
<evidence type="ECO:0000313" key="19">
    <source>
        <dbReference type="Proteomes" id="UP000275951"/>
    </source>
</evidence>
<evidence type="ECO:0000256" key="8">
    <source>
        <dbReference type="ARBA" id="ARBA00022840"/>
    </source>
</evidence>
<keyword evidence="11" id="KW-0028">Amino-acid biosynthesis</keyword>
<evidence type="ECO:0000256" key="9">
    <source>
        <dbReference type="ARBA" id="ARBA00023002"/>
    </source>
</evidence>